<name>D0L537_GORB4</name>
<gene>
    <name evidence="1" type="ordered locus">Gbro_1185</name>
</gene>
<reference evidence="2" key="1">
    <citation type="submission" date="2009-10" db="EMBL/GenBank/DDBJ databases">
        <title>The complete chromosome of Gordonia bronchialis DSM 43247.</title>
        <authorList>
            <consortium name="US DOE Joint Genome Institute (JGI-PGF)"/>
            <person name="Lucas S."/>
            <person name="Copeland A."/>
            <person name="Lapidus A."/>
            <person name="Glavina del Rio T."/>
            <person name="Dalin E."/>
            <person name="Tice H."/>
            <person name="Bruce D."/>
            <person name="Goodwin L."/>
            <person name="Pitluck S."/>
            <person name="Kyrpides N."/>
            <person name="Mavromatis K."/>
            <person name="Ivanova N."/>
            <person name="Ovchinnikova G."/>
            <person name="Saunders E."/>
            <person name="Brettin T."/>
            <person name="Detter J.C."/>
            <person name="Han C."/>
            <person name="Larimer F."/>
            <person name="Land M."/>
            <person name="Hauser L."/>
            <person name="Markowitz V."/>
            <person name="Cheng J.-F."/>
            <person name="Hugenholtz P."/>
            <person name="Woyke T."/>
            <person name="Wu D."/>
            <person name="Jando M."/>
            <person name="Schneider S."/>
            <person name="Goeker M."/>
            <person name="Klenk H.-P."/>
            <person name="Eisen J.A."/>
        </authorList>
    </citation>
    <scope>NUCLEOTIDE SEQUENCE [LARGE SCALE GENOMIC DNA]</scope>
    <source>
        <strain evidence="2">ATCC 25592 / DSM 43247 / BCRC 13721 / JCM 3198 / KCTC 3076 / NBRC 16047 / NCTC 10667</strain>
    </source>
</reference>
<organism evidence="1 2">
    <name type="scientific">Gordonia bronchialis (strain ATCC 25592 / DSM 43247 / BCRC 13721 / JCM 3198 / KCTC 3076 / NBRC 16047 / NCTC 10667)</name>
    <name type="common">Rhodococcus bronchialis</name>
    <dbReference type="NCBI Taxonomy" id="526226"/>
    <lineage>
        <taxon>Bacteria</taxon>
        <taxon>Bacillati</taxon>
        <taxon>Actinomycetota</taxon>
        <taxon>Actinomycetes</taxon>
        <taxon>Mycobacteriales</taxon>
        <taxon>Gordoniaceae</taxon>
        <taxon>Gordonia</taxon>
    </lineage>
</organism>
<dbReference type="Proteomes" id="UP000001219">
    <property type="component" value="Chromosome"/>
</dbReference>
<keyword evidence="2" id="KW-1185">Reference proteome</keyword>
<dbReference type="STRING" id="526226.Gbro_1185"/>
<dbReference type="HOGENOM" id="CLU_1382413_0_0_11"/>
<evidence type="ECO:0000313" key="2">
    <source>
        <dbReference type="Proteomes" id="UP000001219"/>
    </source>
</evidence>
<protein>
    <submittedName>
        <fullName evidence="1">Uncharacterized protein</fullName>
    </submittedName>
</protein>
<sequence>MTGLTPAELRYLRDRLELITGDFQLWTELEDAFTRQTSRPGPPDKLCRTKRVATPLPYTPAASNARRRLRSALAEIAPKGDVVAMATWTARNLHMVSARPDAYTAYERVCAGVAEALAAISNESPQSQNEPMTPAEIERQARKLGDPGRGLTRRRLHTLREAGYIAPHSPGRYLLADVLKAHNSLPRRRKSPSSSHA</sequence>
<reference evidence="1 2" key="2">
    <citation type="journal article" date="2010" name="Stand. Genomic Sci.">
        <title>Complete genome sequence of Gordonia bronchialis type strain (3410).</title>
        <authorList>
            <person name="Ivanova N."/>
            <person name="Sikorski J."/>
            <person name="Jando M."/>
            <person name="Lapidus A."/>
            <person name="Nolan M."/>
            <person name="Lucas S."/>
            <person name="Del Rio T.G."/>
            <person name="Tice H."/>
            <person name="Copeland A."/>
            <person name="Cheng J.F."/>
            <person name="Chen F."/>
            <person name="Bruce D."/>
            <person name="Goodwin L."/>
            <person name="Pitluck S."/>
            <person name="Mavromatis K."/>
            <person name="Ovchinnikova G."/>
            <person name="Pati A."/>
            <person name="Chen A."/>
            <person name="Palaniappan K."/>
            <person name="Land M."/>
            <person name="Hauser L."/>
            <person name="Chang Y.J."/>
            <person name="Jeffries C.D."/>
            <person name="Chain P."/>
            <person name="Saunders E."/>
            <person name="Han C."/>
            <person name="Detter J.C."/>
            <person name="Brettin T."/>
            <person name="Rohde M."/>
            <person name="Goker M."/>
            <person name="Bristow J."/>
            <person name="Eisen J.A."/>
            <person name="Markowitz V."/>
            <person name="Hugenholtz P."/>
            <person name="Klenk H.P."/>
            <person name="Kyrpides N.C."/>
        </authorList>
    </citation>
    <scope>NUCLEOTIDE SEQUENCE [LARGE SCALE GENOMIC DNA]</scope>
    <source>
        <strain evidence="2">ATCC 25592 / DSM 43247 / BCRC 13721 / JCM 3198 / KCTC 3076 / NBRC 16047 / NCTC 10667</strain>
    </source>
</reference>
<dbReference type="EMBL" id="CP001802">
    <property type="protein sequence ID" value="ACY20489.1"/>
    <property type="molecule type" value="Genomic_DNA"/>
</dbReference>
<accession>D0L537</accession>
<proteinExistence type="predicted"/>
<evidence type="ECO:0000313" key="1">
    <source>
        <dbReference type="EMBL" id="ACY20489.1"/>
    </source>
</evidence>
<dbReference type="KEGG" id="gbr:Gbro_1185"/>
<dbReference type="AlphaFoldDB" id="D0L537"/>